<evidence type="ECO:0000256" key="1">
    <source>
        <dbReference type="ARBA" id="ARBA00022531"/>
    </source>
</evidence>
<feature type="domain" description="NmrA-like" evidence="3">
    <location>
        <begin position="7"/>
        <end position="271"/>
    </location>
</feature>
<dbReference type="Pfam" id="PF05368">
    <property type="entry name" value="NmrA"/>
    <property type="match status" value="1"/>
</dbReference>
<dbReference type="PANTHER" id="PTHR47128">
    <property type="match status" value="1"/>
</dbReference>
<dbReference type="Gene3D" id="3.40.50.720">
    <property type="entry name" value="NAD(P)-binding Rossmann-like Domain"/>
    <property type="match status" value="1"/>
</dbReference>
<evidence type="ECO:0000313" key="5">
    <source>
        <dbReference type="Proteomes" id="UP001448614"/>
    </source>
</evidence>
<comment type="caution">
    <text evidence="4">The sequence shown here is derived from an EMBL/GenBank/DDBJ whole genome shotgun (WGS) entry which is preliminary data.</text>
</comment>
<keyword evidence="2" id="KW-0604">Photosystem II</keyword>
<proteinExistence type="predicted"/>
<dbReference type="EMBL" id="JBBMFV010000004">
    <property type="protein sequence ID" value="MEO3941187.1"/>
    <property type="molecule type" value="Genomic_DNA"/>
</dbReference>
<gene>
    <name evidence="4" type="ORF">V3C41_08920</name>
</gene>
<evidence type="ECO:0000256" key="2">
    <source>
        <dbReference type="ARBA" id="ARBA00023276"/>
    </source>
</evidence>
<dbReference type="Proteomes" id="UP001448614">
    <property type="component" value="Unassembled WGS sequence"/>
</dbReference>
<keyword evidence="1" id="KW-0602">Photosynthesis</keyword>
<keyword evidence="5" id="KW-1185">Reference proteome</keyword>
<accession>A0ABV0GS16</accession>
<dbReference type="CDD" id="cd05243">
    <property type="entry name" value="SDR_a5"/>
    <property type="match status" value="1"/>
</dbReference>
<dbReference type="InterPro" id="IPR008030">
    <property type="entry name" value="NmrA-like"/>
</dbReference>
<evidence type="ECO:0000313" key="4">
    <source>
        <dbReference type="EMBL" id="MEO3941187.1"/>
    </source>
</evidence>
<evidence type="ECO:0000259" key="3">
    <source>
        <dbReference type="Pfam" id="PF05368"/>
    </source>
</evidence>
<dbReference type="SUPFAM" id="SSF51735">
    <property type="entry name" value="NAD(P)-binding Rossmann-fold domains"/>
    <property type="match status" value="1"/>
</dbReference>
<protein>
    <submittedName>
        <fullName evidence="4">SDR family oxidoreductase</fullName>
    </submittedName>
</protein>
<name>A0ABV0GS16_PAENI</name>
<dbReference type="RefSeq" id="WP_347782372.1">
    <property type="nucleotide sequence ID" value="NZ_JBBMFV010000004.1"/>
</dbReference>
<reference evidence="4 5" key="1">
    <citation type="journal article" date="2024" name="Appl. Microbiol. Biotechnol.">
        <title>Biosynthetic gene clusters with biotechnological applications in novel Antarctic isolates from Actinomycetota.</title>
        <authorList>
            <person name="Bruna P."/>
            <person name="Nunez-Montero K."/>
            <person name="Contreras M.J."/>
            <person name="Leal K."/>
            <person name="Garcia M."/>
            <person name="Abanto M."/>
            <person name="Barrientos L."/>
        </authorList>
    </citation>
    <scope>NUCLEOTIDE SEQUENCE [LARGE SCALE GENOMIC DNA]</scope>
    <source>
        <strain evidence="4 5">Se16.17</strain>
    </source>
</reference>
<dbReference type="InterPro" id="IPR044256">
    <property type="entry name" value="HCF244-like"/>
</dbReference>
<dbReference type="PANTHER" id="PTHR47128:SF2">
    <property type="entry name" value="PROTEIN HIGH CHLOROPHYLL FLUORESCENCE PHENOTYPE 244, CHLOROPLASTIC"/>
    <property type="match status" value="1"/>
</dbReference>
<organism evidence="4 5">
    <name type="scientific">Paenarthrobacter nicotinovorans</name>
    <name type="common">Arthrobacter nicotinovorans</name>
    <dbReference type="NCBI Taxonomy" id="29320"/>
    <lineage>
        <taxon>Bacteria</taxon>
        <taxon>Bacillati</taxon>
        <taxon>Actinomycetota</taxon>
        <taxon>Actinomycetes</taxon>
        <taxon>Micrococcales</taxon>
        <taxon>Micrococcaceae</taxon>
        <taxon>Paenarthrobacter</taxon>
    </lineage>
</organism>
<dbReference type="InterPro" id="IPR036291">
    <property type="entry name" value="NAD(P)-bd_dom_sf"/>
</dbReference>
<sequence>MAQDLPVLVVGATGFLGGQVVDELLKRGKSVRALVRPKSNAAKLEAKGVAIARGDMLDAASLIAAMTGVSAVISTAAGYTRNDRNAKEIDTFGNSNLAVAAKSAGVPRFVLTSIVTSDQTPQIPHFWNKKLAEDKLQELGVPFVALRPGAFFDQAVGMGGDPFAKGRFVWLGSKEARLTFVLASDVARYLAEAVDADIVEGERIDIGWSRPVSIQEAAGIAAQRAGKPVKVMTVPAGAIAGLGKVTAKVLPLVGDMASMVAWFETGKYVADTSRQEQVFGPAPTPEDAIGRVAARYGH</sequence>